<dbReference type="Gene3D" id="1.10.443.10">
    <property type="entry name" value="Intergrase catalytic core"/>
    <property type="match status" value="1"/>
</dbReference>
<accession>A0A9P5N8T2</accession>
<dbReference type="InterPro" id="IPR011010">
    <property type="entry name" value="DNA_brk_join_enz"/>
</dbReference>
<dbReference type="GO" id="GO:0015074">
    <property type="term" value="P:DNA integration"/>
    <property type="evidence" value="ECO:0007669"/>
    <property type="project" value="InterPro"/>
</dbReference>
<dbReference type="OrthoDB" id="3163890at2759"/>
<keyword evidence="1" id="KW-0233">DNA recombination</keyword>
<dbReference type="Proteomes" id="UP000724874">
    <property type="component" value="Unassembled WGS sequence"/>
</dbReference>
<dbReference type="EMBL" id="JADNYJ010000645">
    <property type="protein sequence ID" value="KAF8868455.1"/>
    <property type="molecule type" value="Genomic_DNA"/>
</dbReference>
<dbReference type="InterPro" id="IPR013762">
    <property type="entry name" value="Integrase-like_cat_sf"/>
</dbReference>
<reference evidence="2" key="1">
    <citation type="submission" date="2020-11" db="EMBL/GenBank/DDBJ databases">
        <authorList>
            <consortium name="DOE Joint Genome Institute"/>
            <person name="Ahrendt S."/>
            <person name="Riley R."/>
            <person name="Andreopoulos W."/>
            <person name="LaButti K."/>
            <person name="Pangilinan J."/>
            <person name="Ruiz-duenas F.J."/>
            <person name="Barrasa J.M."/>
            <person name="Sanchez-Garcia M."/>
            <person name="Camarero S."/>
            <person name="Miyauchi S."/>
            <person name="Serrano A."/>
            <person name="Linde D."/>
            <person name="Babiker R."/>
            <person name="Drula E."/>
            <person name="Ayuso-Fernandez I."/>
            <person name="Pacheco R."/>
            <person name="Padilla G."/>
            <person name="Ferreira P."/>
            <person name="Barriuso J."/>
            <person name="Kellner H."/>
            <person name="Castanera R."/>
            <person name="Alfaro M."/>
            <person name="Ramirez L."/>
            <person name="Pisabarro A.G."/>
            <person name="Kuo A."/>
            <person name="Tritt A."/>
            <person name="Lipzen A."/>
            <person name="He G."/>
            <person name="Yan M."/>
            <person name="Ng V."/>
            <person name="Cullen D."/>
            <person name="Martin F."/>
            <person name="Rosso M.-N."/>
            <person name="Henrissat B."/>
            <person name="Hibbett D."/>
            <person name="Martinez A.T."/>
            <person name="Grigoriev I.V."/>
        </authorList>
    </citation>
    <scope>NUCLEOTIDE SEQUENCE</scope>
    <source>
        <strain evidence="2">AH 44721</strain>
    </source>
</reference>
<evidence type="ECO:0000313" key="3">
    <source>
        <dbReference type="Proteomes" id="UP000724874"/>
    </source>
</evidence>
<dbReference type="SUPFAM" id="SSF56349">
    <property type="entry name" value="DNA breaking-rejoining enzymes"/>
    <property type="match status" value="1"/>
</dbReference>
<evidence type="ECO:0008006" key="4">
    <source>
        <dbReference type="Google" id="ProtNLM"/>
    </source>
</evidence>
<organism evidence="2 3">
    <name type="scientific">Gymnopilus junonius</name>
    <name type="common">Spectacular rustgill mushroom</name>
    <name type="synonym">Gymnopilus spectabilis subsp. junonius</name>
    <dbReference type="NCBI Taxonomy" id="109634"/>
    <lineage>
        <taxon>Eukaryota</taxon>
        <taxon>Fungi</taxon>
        <taxon>Dikarya</taxon>
        <taxon>Basidiomycota</taxon>
        <taxon>Agaricomycotina</taxon>
        <taxon>Agaricomycetes</taxon>
        <taxon>Agaricomycetidae</taxon>
        <taxon>Agaricales</taxon>
        <taxon>Agaricineae</taxon>
        <taxon>Hymenogastraceae</taxon>
        <taxon>Gymnopilus</taxon>
    </lineage>
</organism>
<evidence type="ECO:0000256" key="1">
    <source>
        <dbReference type="ARBA" id="ARBA00023172"/>
    </source>
</evidence>
<comment type="caution">
    <text evidence="2">The sequence shown here is derived from an EMBL/GenBank/DDBJ whole genome shotgun (WGS) entry which is preliminary data.</text>
</comment>
<gene>
    <name evidence="2" type="ORF">CPB84DRAFT_1934173</name>
</gene>
<dbReference type="AlphaFoldDB" id="A0A9P5N8T2"/>
<dbReference type="GO" id="GO:0003677">
    <property type="term" value="F:DNA binding"/>
    <property type="evidence" value="ECO:0007669"/>
    <property type="project" value="InterPro"/>
</dbReference>
<name>A0A9P5N8T2_GYMJU</name>
<proteinExistence type="predicted"/>
<dbReference type="GO" id="GO:0006310">
    <property type="term" value="P:DNA recombination"/>
    <property type="evidence" value="ECO:0007669"/>
    <property type="project" value="UniProtKB-KW"/>
</dbReference>
<evidence type="ECO:0000313" key="2">
    <source>
        <dbReference type="EMBL" id="KAF8868455.1"/>
    </source>
</evidence>
<keyword evidence="3" id="KW-1185">Reference proteome</keyword>
<sequence>LLLIHDAQCLQTGIKPFHLYPLPWDEAHLCPVRALGEWIKASKITSGYLFWKMASGDRPDAEDTPMTSEQFLELFRNNLLDIGVDPIPYGTHSFRRGGCQYLSSVRRWSLRQLCDWGGWSTEFSNLTIVRYLISWNDDPTDMWEDYFNPA</sequence>
<protein>
    <recommendedName>
        <fullName evidence="4">Tyr recombinase domain-containing protein</fullName>
    </recommendedName>
</protein>
<feature type="non-terminal residue" evidence="2">
    <location>
        <position position="1"/>
    </location>
</feature>